<dbReference type="EMBL" id="MHIT01000018">
    <property type="protein sequence ID" value="OGY56778.1"/>
    <property type="molecule type" value="Genomic_DNA"/>
</dbReference>
<name>A0A1G1YWL6_9BACT</name>
<accession>A0A1G1YWL6</accession>
<dbReference type="InterPro" id="IPR000086">
    <property type="entry name" value="NUDIX_hydrolase_dom"/>
</dbReference>
<feature type="domain" description="Nudix hydrolase" evidence="2">
    <location>
        <begin position="12"/>
        <end position="146"/>
    </location>
</feature>
<gene>
    <name evidence="3" type="ORF">A2Y84_00545</name>
</gene>
<dbReference type="AlphaFoldDB" id="A0A1G1YWL6"/>
<dbReference type="GO" id="GO:0006754">
    <property type="term" value="P:ATP biosynthetic process"/>
    <property type="evidence" value="ECO:0007669"/>
    <property type="project" value="TreeGrafter"/>
</dbReference>
<dbReference type="PANTHER" id="PTHR21340:SF0">
    <property type="entry name" value="BIS(5'-NUCLEOSYL)-TETRAPHOSPHATASE [ASYMMETRICAL]"/>
    <property type="match status" value="1"/>
</dbReference>
<dbReference type="GO" id="GO:0006167">
    <property type="term" value="P:AMP biosynthetic process"/>
    <property type="evidence" value="ECO:0007669"/>
    <property type="project" value="TreeGrafter"/>
</dbReference>
<evidence type="ECO:0000313" key="3">
    <source>
        <dbReference type="EMBL" id="OGY56778.1"/>
    </source>
</evidence>
<dbReference type="PROSITE" id="PS00893">
    <property type="entry name" value="NUDIX_BOX"/>
    <property type="match status" value="1"/>
</dbReference>
<evidence type="ECO:0000256" key="1">
    <source>
        <dbReference type="ARBA" id="ARBA00022801"/>
    </source>
</evidence>
<evidence type="ECO:0000313" key="4">
    <source>
        <dbReference type="Proteomes" id="UP000177062"/>
    </source>
</evidence>
<dbReference type="Proteomes" id="UP000177062">
    <property type="component" value="Unassembled WGS sequence"/>
</dbReference>
<organism evidence="3 4">
    <name type="scientific">Candidatus Colwellbacteria bacterium RBG_13_48_8</name>
    <dbReference type="NCBI Taxonomy" id="1797685"/>
    <lineage>
        <taxon>Bacteria</taxon>
        <taxon>Candidatus Colwelliibacteriota</taxon>
    </lineage>
</organism>
<sequence>MNLARRDNLIKERATSAGLIVFRRTKEGPKFLIVYHRGKYWNFPKGHIEARENSLSAAIREVWEEVGLGRSDLHIKNGFRVKERFQFIIDNRRVYKTVILYLAETNRKSIRIDSSGREEGCGWFLYRDAKRLFEGYKASQVALKKAANFIRRISERTQEKFLQSP</sequence>
<dbReference type="SUPFAM" id="SSF55811">
    <property type="entry name" value="Nudix"/>
    <property type="match status" value="1"/>
</dbReference>
<dbReference type="PANTHER" id="PTHR21340">
    <property type="entry name" value="DIADENOSINE 5,5-P1,P4-TETRAPHOSPHATE PYROPHOSPHOHYDROLASE MUTT"/>
    <property type="match status" value="1"/>
</dbReference>
<dbReference type="InterPro" id="IPR015797">
    <property type="entry name" value="NUDIX_hydrolase-like_dom_sf"/>
</dbReference>
<dbReference type="Pfam" id="PF00293">
    <property type="entry name" value="NUDIX"/>
    <property type="match status" value="1"/>
</dbReference>
<keyword evidence="1" id="KW-0378">Hydrolase</keyword>
<reference evidence="3 4" key="1">
    <citation type="journal article" date="2016" name="Nat. Commun.">
        <title>Thousands of microbial genomes shed light on interconnected biogeochemical processes in an aquifer system.</title>
        <authorList>
            <person name="Anantharaman K."/>
            <person name="Brown C.T."/>
            <person name="Hug L.A."/>
            <person name="Sharon I."/>
            <person name="Castelle C.J."/>
            <person name="Probst A.J."/>
            <person name="Thomas B.C."/>
            <person name="Singh A."/>
            <person name="Wilkins M.J."/>
            <person name="Karaoz U."/>
            <person name="Brodie E.L."/>
            <person name="Williams K.H."/>
            <person name="Hubbard S.S."/>
            <person name="Banfield J.F."/>
        </authorList>
    </citation>
    <scope>NUCLEOTIDE SEQUENCE [LARGE SCALE GENOMIC DNA]</scope>
</reference>
<dbReference type="InterPro" id="IPR020084">
    <property type="entry name" value="NUDIX_hydrolase_CS"/>
</dbReference>
<dbReference type="InterPro" id="IPR051325">
    <property type="entry name" value="Nudix_hydrolase_domain"/>
</dbReference>
<dbReference type="PROSITE" id="PS51462">
    <property type="entry name" value="NUDIX"/>
    <property type="match status" value="1"/>
</dbReference>
<comment type="caution">
    <text evidence="3">The sequence shown here is derived from an EMBL/GenBank/DDBJ whole genome shotgun (WGS) entry which is preliminary data.</text>
</comment>
<dbReference type="GO" id="GO:0004081">
    <property type="term" value="F:bis(5'-nucleosyl)-tetraphosphatase (asymmetrical) activity"/>
    <property type="evidence" value="ECO:0007669"/>
    <property type="project" value="TreeGrafter"/>
</dbReference>
<evidence type="ECO:0000259" key="2">
    <source>
        <dbReference type="PROSITE" id="PS51462"/>
    </source>
</evidence>
<proteinExistence type="predicted"/>
<dbReference type="Gene3D" id="3.90.79.10">
    <property type="entry name" value="Nucleoside Triphosphate Pyrophosphohydrolase"/>
    <property type="match status" value="1"/>
</dbReference>
<protein>
    <recommendedName>
        <fullName evidence="2">Nudix hydrolase domain-containing protein</fullName>
    </recommendedName>
</protein>